<dbReference type="PANTHER" id="PTHR11530:SF16">
    <property type="entry name" value="D-AMINO ACID OXIDASE (AFU_ORTHOLOGUE AFUA_5G11290)"/>
    <property type="match status" value="1"/>
</dbReference>
<evidence type="ECO:0000256" key="8">
    <source>
        <dbReference type="ARBA" id="ARBA00039101"/>
    </source>
</evidence>
<evidence type="ECO:0000313" key="12">
    <source>
        <dbReference type="Proteomes" id="UP000070168"/>
    </source>
</evidence>
<dbReference type="GO" id="GO:0005782">
    <property type="term" value="C:peroxisomal matrix"/>
    <property type="evidence" value="ECO:0007669"/>
    <property type="project" value="UniProtKB-SubCell"/>
</dbReference>
<dbReference type="PANTHER" id="PTHR11530">
    <property type="entry name" value="D-AMINO ACID OXIDASE"/>
    <property type="match status" value="1"/>
</dbReference>
<dbReference type="GO" id="GO:0003884">
    <property type="term" value="F:D-amino-acid oxidase activity"/>
    <property type="evidence" value="ECO:0007669"/>
    <property type="project" value="UniProtKB-EC"/>
</dbReference>
<dbReference type="OrthoDB" id="409956at2759"/>
<dbReference type="STRING" id="5078.A0A135LF05"/>
<dbReference type="AlphaFoldDB" id="A0A135LF05"/>
<dbReference type="GO" id="GO:0071949">
    <property type="term" value="F:FAD binding"/>
    <property type="evidence" value="ECO:0007669"/>
    <property type="project" value="InterPro"/>
</dbReference>
<dbReference type="OMA" id="ISHELTK"/>
<keyword evidence="6" id="KW-0560">Oxidoreductase</keyword>
<dbReference type="SUPFAM" id="SSF51971">
    <property type="entry name" value="Nucleotide-binding domain"/>
    <property type="match status" value="1"/>
</dbReference>
<dbReference type="RefSeq" id="XP_040646088.1">
    <property type="nucleotide sequence ID" value="XM_040789135.1"/>
</dbReference>
<keyword evidence="5" id="KW-0274">FAD</keyword>
<dbReference type="FunFam" id="3.30.9.10:FF:000018">
    <property type="entry name" value="D-amino acid oxidase, putative"/>
    <property type="match status" value="1"/>
</dbReference>
<proteinExistence type="inferred from homology"/>
<accession>A0A135LF05</accession>
<dbReference type="GO" id="GO:0019478">
    <property type="term" value="P:D-amino acid catabolic process"/>
    <property type="evidence" value="ECO:0007669"/>
    <property type="project" value="TreeGrafter"/>
</dbReference>
<evidence type="ECO:0000313" key="11">
    <source>
        <dbReference type="EMBL" id="KXG47552.1"/>
    </source>
</evidence>
<comment type="similarity">
    <text evidence="3">Belongs to the DAMOX/DASOX family.</text>
</comment>
<keyword evidence="12" id="KW-1185">Reference proteome</keyword>
<keyword evidence="4" id="KW-0285">Flavoprotein</keyword>
<dbReference type="PROSITE" id="PS00677">
    <property type="entry name" value="DAO"/>
    <property type="match status" value="1"/>
</dbReference>
<dbReference type="InterPro" id="IPR023209">
    <property type="entry name" value="DAO"/>
</dbReference>
<dbReference type="EC" id="1.4.3.3" evidence="8"/>
<gene>
    <name evidence="11" type="ORF">PGRI_014220</name>
</gene>
<dbReference type="EMBL" id="LHQR01000065">
    <property type="protein sequence ID" value="KXG47552.1"/>
    <property type="molecule type" value="Genomic_DNA"/>
</dbReference>
<organism evidence="11 12">
    <name type="scientific">Penicillium patulum</name>
    <name type="common">Penicillium griseofulvum</name>
    <dbReference type="NCBI Taxonomy" id="5078"/>
    <lineage>
        <taxon>Eukaryota</taxon>
        <taxon>Fungi</taxon>
        <taxon>Dikarya</taxon>
        <taxon>Ascomycota</taxon>
        <taxon>Pezizomycotina</taxon>
        <taxon>Eurotiomycetes</taxon>
        <taxon>Eurotiomycetidae</taxon>
        <taxon>Eurotiales</taxon>
        <taxon>Aspergillaceae</taxon>
        <taxon>Penicillium</taxon>
    </lineage>
</organism>
<dbReference type="Gene3D" id="3.30.9.10">
    <property type="entry name" value="D-Amino Acid Oxidase, subunit A, domain 2"/>
    <property type="match status" value="1"/>
</dbReference>
<comment type="cofactor">
    <cofactor evidence="1">
        <name>FAD</name>
        <dbReference type="ChEBI" id="CHEBI:57692"/>
    </cofactor>
</comment>
<reference evidence="11 12" key="1">
    <citation type="journal article" date="2016" name="BMC Genomics">
        <title>Genome sequencing and secondary metabolism of the postharvest pathogen Penicillium griseofulvum.</title>
        <authorList>
            <person name="Banani H."/>
            <person name="Marcet-Houben M."/>
            <person name="Ballester A.R."/>
            <person name="Abbruscato P."/>
            <person name="Gonzalez-Candelas L."/>
            <person name="Gabaldon T."/>
            <person name="Spadaro D."/>
        </authorList>
    </citation>
    <scope>NUCLEOTIDE SEQUENCE [LARGE SCALE GENOMIC DNA]</scope>
    <source>
        <strain evidence="11 12">PG3</strain>
    </source>
</reference>
<dbReference type="GeneID" id="63704435"/>
<feature type="domain" description="FAD dependent oxidoreductase" evidence="10">
    <location>
        <begin position="5"/>
        <end position="348"/>
    </location>
</feature>
<protein>
    <recommendedName>
        <fullName evidence="8">D-amino-acid oxidase</fullName>
        <ecNumber evidence="8">1.4.3.3</ecNumber>
    </recommendedName>
</protein>
<evidence type="ECO:0000256" key="3">
    <source>
        <dbReference type="ARBA" id="ARBA00006730"/>
    </source>
</evidence>
<dbReference type="Gene3D" id="3.40.50.720">
    <property type="entry name" value="NAD(P)-binding Rossmann-like Domain"/>
    <property type="match status" value="1"/>
</dbReference>
<sequence length="586" mass="64195">MTNNIVVLGAGVSGLTTAYLLSQDPDNKITVLAKHMPGDYDIEYASPWAGANYMPVGKEGSAHEKYERETWPALKEITDKYPEAGIHFRGTLIYNRKKDQESDTGKWFSELTQPNPWFKDVVPDFKNVPSDQLPSGMDNGQEFTSVCINTAVYLPWLVGQCIKNGAVFKRAVFKHIADAANAHHTGQKADVVINCTGLSSKTLGGVLDDKMYPARGQIVVVRNDPGPMMSTSGTDDGEAEALYIMTRAAGGGTILGGSYQKHNWDPLPDMNLANRIMKRCIDVCPSLVKKGQGIEGLDIIRHGVGLRPLREGGTRIEKDKVDGVAVVHNYGHGGFGYQASFGCAYAAVSLVKEVLQNKSRAKLISCSAHMSKEAALKIDKVLNEFGRSPLHGTVLADSLNASPEILLAMLLDALIKAKPISHELTKKTIKKLIEADYHNIDVLSDTTWEDRTMVLQAGGYNRYREQGATNLGELAELVVEKYDGDLNNLLKQANGKIDKAGLLLKEIKGMGDLAVEVFFNSAQSVWPSIAPSVDSRSLKTAAEIGIGTDLDEIYNALDRDPMRMSWFANGLSEVRLEKRQREIEEV</sequence>
<comment type="caution">
    <text evidence="11">The sequence shown here is derived from an EMBL/GenBank/DDBJ whole genome shotgun (WGS) entry which is preliminary data.</text>
</comment>
<evidence type="ECO:0000256" key="4">
    <source>
        <dbReference type="ARBA" id="ARBA00022630"/>
    </source>
</evidence>
<evidence type="ECO:0000256" key="7">
    <source>
        <dbReference type="ARBA" id="ARBA00023140"/>
    </source>
</evidence>
<evidence type="ECO:0000256" key="6">
    <source>
        <dbReference type="ARBA" id="ARBA00023002"/>
    </source>
</evidence>
<dbReference type="Pfam" id="PF01266">
    <property type="entry name" value="DAO"/>
    <property type="match status" value="1"/>
</dbReference>
<dbReference type="SUPFAM" id="SSF54373">
    <property type="entry name" value="FAD-linked reductases, C-terminal domain"/>
    <property type="match status" value="1"/>
</dbReference>
<name>A0A135LF05_PENPA</name>
<keyword evidence="7" id="KW-0576">Peroxisome</keyword>
<dbReference type="InterPro" id="IPR006181">
    <property type="entry name" value="D-amino_acid_oxidase_CS"/>
</dbReference>
<evidence type="ECO:0000256" key="9">
    <source>
        <dbReference type="ARBA" id="ARBA00049547"/>
    </source>
</evidence>
<evidence type="ECO:0000256" key="2">
    <source>
        <dbReference type="ARBA" id="ARBA00004253"/>
    </source>
</evidence>
<dbReference type="Proteomes" id="UP000070168">
    <property type="component" value="Unassembled WGS sequence"/>
</dbReference>
<comment type="subcellular location">
    <subcellularLocation>
        <location evidence="2">Peroxisome matrix</location>
    </subcellularLocation>
</comment>
<evidence type="ECO:0000259" key="10">
    <source>
        <dbReference type="Pfam" id="PF01266"/>
    </source>
</evidence>
<comment type="catalytic activity">
    <reaction evidence="9">
        <text>a D-alpha-amino acid + O2 + H2O = a 2-oxocarboxylate + H2O2 + NH4(+)</text>
        <dbReference type="Rhea" id="RHEA:21816"/>
        <dbReference type="ChEBI" id="CHEBI:15377"/>
        <dbReference type="ChEBI" id="CHEBI:15379"/>
        <dbReference type="ChEBI" id="CHEBI:16240"/>
        <dbReference type="ChEBI" id="CHEBI:28938"/>
        <dbReference type="ChEBI" id="CHEBI:35179"/>
        <dbReference type="ChEBI" id="CHEBI:59871"/>
        <dbReference type="EC" id="1.4.3.3"/>
    </reaction>
    <physiologicalReaction direction="left-to-right" evidence="9">
        <dbReference type="Rhea" id="RHEA:21817"/>
    </physiologicalReaction>
</comment>
<evidence type="ECO:0000256" key="1">
    <source>
        <dbReference type="ARBA" id="ARBA00001974"/>
    </source>
</evidence>
<dbReference type="InterPro" id="IPR006076">
    <property type="entry name" value="FAD-dep_OxRdtase"/>
</dbReference>
<evidence type="ECO:0000256" key="5">
    <source>
        <dbReference type="ARBA" id="ARBA00022827"/>
    </source>
</evidence>